<dbReference type="HOGENOM" id="CLU_015980_0_0_1"/>
<dbReference type="PANTHER" id="PTHR46100:SF4">
    <property type="entry name" value="USPA DOMAIN-CONTAINING PROTEIN"/>
    <property type="match status" value="1"/>
</dbReference>
<evidence type="ECO:0000256" key="1">
    <source>
        <dbReference type="SAM" id="MobiDB-lite"/>
    </source>
</evidence>
<feature type="compositionally biased region" description="Low complexity" evidence="1">
    <location>
        <begin position="34"/>
        <end position="46"/>
    </location>
</feature>
<dbReference type="OrthoDB" id="992776at2759"/>
<feature type="compositionally biased region" description="Low complexity" evidence="1">
    <location>
        <begin position="101"/>
        <end position="113"/>
    </location>
</feature>
<feature type="domain" description="UspA" evidence="2">
    <location>
        <begin position="630"/>
        <end position="719"/>
    </location>
</feature>
<feature type="compositionally biased region" description="Acidic residues" evidence="1">
    <location>
        <begin position="319"/>
        <end position="331"/>
    </location>
</feature>
<feature type="region of interest" description="Disordered" evidence="1">
    <location>
        <begin position="152"/>
        <end position="243"/>
    </location>
</feature>
<feature type="region of interest" description="Disordered" evidence="1">
    <location>
        <begin position="1"/>
        <end position="133"/>
    </location>
</feature>
<reference evidence="4" key="1">
    <citation type="journal article" date="2012" name="MBio">
        <title>Comparative genome analysis of Trichophyton rubrum and related dermatophytes reveals candidate genes involved in infection.</title>
        <authorList>
            <person name="Martinez D.A."/>
            <person name="Oliver B.G."/>
            <person name="Graeser Y."/>
            <person name="Goldberg J.M."/>
            <person name="Li W."/>
            <person name="Martinez-Rossi N.M."/>
            <person name="Monod M."/>
            <person name="Shelest E."/>
            <person name="Barton R.C."/>
            <person name="Birch E."/>
            <person name="Brakhage A.A."/>
            <person name="Chen Z."/>
            <person name="Gurr S.J."/>
            <person name="Heiman D."/>
            <person name="Heitman J."/>
            <person name="Kosti I."/>
            <person name="Rossi A."/>
            <person name="Saif S."/>
            <person name="Samalova M."/>
            <person name="Saunders C.W."/>
            <person name="Shea T."/>
            <person name="Summerbell R.C."/>
            <person name="Xu J."/>
            <person name="Young S."/>
            <person name="Zeng Q."/>
            <person name="Birren B.W."/>
            <person name="Cuomo C.A."/>
            <person name="White T.C."/>
        </authorList>
    </citation>
    <scope>NUCLEOTIDE SEQUENCE [LARGE SCALE GENOMIC DNA]</scope>
    <source>
        <strain evidence="4">ATCC MYA-4606 / CBS 127.97</strain>
    </source>
</reference>
<dbReference type="InterPro" id="IPR014729">
    <property type="entry name" value="Rossmann-like_a/b/a_fold"/>
</dbReference>
<dbReference type="PRINTS" id="PR01438">
    <property type="entry name" value="UNVRSLSTRESS"/>
</dbReference>
<proteinExistence type="predicted"/>
<dbReference type="Gene3D" id="3.40.50.620">
    <property type="entry name" value="HUPs"/>
    <property type="match status" value="1"/>
</dbReference>
<sequence length="754" mass="81530">MIPKMSLESALDEERREILEILQGRTQPPPPQNSPQSPQSQHNQSPRPHHHHAAVQAPPIRSMLDVAPAPSGRAGSVKSSSASVRSMLDPISPSPLRETHSAASSPTSSAHTPSIHEPDGLRRASESSYGGLPSIGKKTGVEAYQFGMLPSVPSQLPKRVTQGGKKSVTGNGNNHNNNNKHHPNSMAAVMSGADFGPLPGFPRGRQIGRHAGGFPHSSTSPMRSRSPGPRSLNSLNPQAVNSKSSVNTFVTDSGRVINLDHAYRKLSNAALQRSSGSLAHLPHIEKKELEDLAEHSDSDARLAKDYYDTPDGGFSEDHTSEEEYISSDDELWQLGVGRGRGRTRKKHDGHGTDRDLDDPEAANKVRSLLAAAEEERKTVSSTYKVRSLLEPDNRAVAAAAEKPMKHKTSVHPNTNFDITVSQGNTPVGSDDEGDGGGRDISRMEDEAEISEIKKAQDLNVYLSPTDQSVPNRVIRTIVRGDFAKMQEEAEQGLRRTRSYLVATDLSEESVYALEWTIGTILRDGDTMYAIYAIDEENSSSSAKPSETDLPSVTPISDGYKAVLDMMATMHSQTGGRAKAPTRPSSSFPSPHVSTTHLPGSASDKEKEKDICKEKGLESATGSVDSRALSKAEADRAHAIDGLTQTCVRLMRKTKLQVRVAVEVIHCKSPKHLITEAIDALEPTLVILGSRGRSALKGVLLGSFSNYLVTKSSAPVMVARKKLKKHTKFKNNPLRFSNNLAGLGSNMKLANAKID</sequence>
<evidence type="ECO:0000313" key="4">
    <source>
        <dbReference type="Proteomes" id="UP000009169"/>
    </source>
</evidence>
<dbReference type="EMBL" id="DS995724">
    <property type="protein sequence ID" value="EGE02778.1"/>
    <property type="molecule type" value="Genomic_DNA"/>
</dbReference>
<feature type="compositionally biased region" description="Polar residues" evidence="1">
    <location>
        <begin position="410"/>
        <end position="427"/>
    </location>
</feature>
<name>F2PLL0_TRIEC</name>
<feature type="compositionally biased region" description="Basic and acidic residues" evidence="1">
    <location>
        <begin position="602"/>
        <end position="616"/>
    </location>
</feature>
<dbReference type="PANTHER" id="PTHR46100">
    <property type="entry name" value="IMP2'P"/>
    <property type="match status" value="1"/>
</dbReference>
<feature type="compositionally biased region" description="Basic residues" evidence="1">
    <location>
        <begin position="339"/>
        <end position="348"/>
    </location>
</feature>
<dbReference type="eggNOG" id="ENOG502QRPI">
    <property type="taxonomic scope" value="Eukaryota"/>
</dbReference>
<feature type="compositionally biased region" description="Polar residues" evidence="1">
    <location>
        <begin position="232"/>
        <end position="243"/>
    </location>
</feature>
<feature type="compositionally biased region" description="Basic and acidic residues" evidence="1">
    <location>
        <begin position="114"/>
        <end position="125"/>
    </location>
</feature>
<dbReference type="InterPro" id="IPR006015">
    <property type="entry name" value="Universal_stress_UspA"/>
</dbReference>
<feature type="region of interest" description="Disordered" evidence="1">
    <location>
        <begin position="402"/>
        <end position="440"/>
    </location>
</feature>
<dbReference type="Pfam" id="PF00582">
    <property type="entry name" value="Usp"/>
    <property type="match status" value="1"/>
</dbReference>
<dbReference type="VEuPathDB" id="FungiDB:TEQG_01816"/>
<dbReference type="SUPFAM" id="SSF52402">
    <property type="entry name" value="Adenine nucleotide alpha hydrolases-like"/>
    <property type="match status" value="1"/>
</dbReference>
<organism evidence="3 4">
    <name type="scientific">Trichophyton equinum (strain ATCC MYA-4606 / CBS 127.97)</name>
    <name type="common">Horse ringworm fungus</name>
    <dbReference type="NCBI Taxonomy" id="559882"/>
    <lineage>
        <taxon>Eukaryota</taxon>
        <taxon>Fungi</taxon>
        <taxon>Dikarya</taxon>
        <taxon>Ascomycota</taxon>
        <taxon>Pezizomycotina</taxon>
        <taxon>Eurotiomycetes</taxon>
        <taxon>Eurotiomycetidae</taxon>
        <taxon>Onygenales</taxon>
        <taxon>Arthrodermataceae</taxon>
        <taxon>Trichophyton</taxon>
    </lineage>
</organism>
<feature type="region of interest" description="Disordered" evidence="1">
    <location>
        <begin position="303"/>
        <end position="361"/>
    </location>
</feature>
<accession>F2PLL0</accession>
<evidence type="ECO:0000313" key="3">
    <source>
        <dbReference type="EMBL" id="EGE02778.1"/>
    </source>
</evidence>
<feature type="compositionally biased region" description="Polar residues" evidence="1">
    <location>
        <begin position="582"/>
        <end position="597"/>
    </location>
</feature>
<feature type="compositionally biased region" description="Low complexity" evidence="1">
    <location>
        <begin position="71"/>
        <end position="86"/>
    </location>
</feature>
<feature type="compositionally biased region" description="Low complexity" evidence="1">
    <location>
        <begin position="217"/>
        <end position="231"/>
    </location>
</feature>
<dbReference type="InterPro" id="IPR006016">
    <property type="entry name" value="UspA"/>
</dbReference>
<keyword evidence="4" id="KW-1185">Reference proteome</keyword>
<gene>
    <name evidence="3" type="ORF">TEQG_01816</name>
</gene>
<dbReference type="Proteomes" id="UP000009169">
    <property type="component" value="Unassembled WGS sequence"/>
</dbReference>
<protein>
    <submittedName>
        <fullName evidence="3">Universal stress protein family domain-containing protein</fullName>
    </submittedName>
</protein>
<dbReference type="CDD" id="cd23659">
    <property type="entry name" value="USP_At3g01520-like"/>
    <property type="match status" value="1"/>
</dbReference>
<evidence type="ECO:0000259" key="2">
    <source>
        <dbReference type="Pfam" id="PF00582"/>
    </source>
</evidence>
<feature type="region of interest" description="Disordered" evidence="1">
    <location>
        <begin position="570"/>
        <end position="626"/>
    </location>
</feature>
<dbReference type="AlphaFoldDB" id="F2PLL0"/>